<sequence length="183" mass="20053">MPKRLELVIEAVILASRWLLVLFYLGLALALAVYAATFGVKLWDFVSHVFTIDEADAILKMLALIDAALVASLVVMVIISGYENYVSRFDDGDAVHWLGEIDAGSLKIKVASTIVAISSIHLLQVFLNVSSYTSDQLMWFTLIHLAFIVSALFLAFIDRISAQTKSISKASRGDEKAAKSAEN</sequence>
<protein>
    <recommendedName>
        <fullName evidence="7">UPF0114 protein VW23_027705</fullName>
    </recommendedName>
</protein>
<dbReference type="AlphaFoldDB" id="A0A1E5XK84"/>
<accession>A0A1E5XK84</accession>
<dbReference type="Proteomes" id="UP000095463">
    <property type="component" value="Unassembled WGS sequence"/>
</dbReference>
<dbReference type="InterPro" id="IPR005134">
    <property type="entry name" value="UPF0114"/>
</dbReference>
<dbReference type="InterPro" id="IPR020761">
    <property type="entry name" value="UPF0114_bac"/>
</dbReference>
<keyword evidence="5 7" id="KW-1133">Transmembrane helix</keyword>
<dbReference type="GO" id="GO:0005886">
    <property type="term" value="C:plasma membrane"/>
    <property type="evidence" value="ECO:0007669"/>
    <property type="project" value="UniProtKB-SubCell"/>
</dbReference>
<reference evidence="8 9" key="1">
    <citation type="journal article" date="2015" name="Genome Announc.">
        <title>Genome Assemblies of Three Soil-Associated Devosia species: D. insulae, D. limi, and D. soli.</title>
        <authorList>
            <person name="Hassan Y.I."/>
            <person name="Lepp D."/>
            <person name="Zhou T."/>
        </authorList>
    </citation>
    <scope>NUCLEOTIDE SEQUENCE [LARGE SCALE GENOMIC DNA]</scope>
    <source>
        <strain evidence="8 9">DS-56</strain>
    </source>
</reference>
<dbReference type="RefSeq" id="WP_069911758.1">
    <property type="nucleotide sequence ID" value="NZ_LAJE02000344.1"/>
</dbReference>
<comment type="subcellular location">
    <subcellularLocation>
        <location evidence="1 7">Cell membrane</location>
        <topology evidence="1 7">Multi-pass membrane protein</topology>
    </subcellularLocation>
</comment>
<feature type="transmembrane region" description="Helical" evidence="7">
    <location>
        <begin position="57"/>
        <end position="79"/>
    </location>
</feature>
<evidence type="ECO:0000313" key="9">
    <source>
        <dbReference type="Proteomes" id="UP000095463"/>
    </source>
</evidence>
<comment type="caution">
    <text evidence="8">The sequence shown here is derived from an EMBL/GenBank/DDBJ whole genome shotgun (WGS) entry which is preliminary data.</text>
</comment>
<feature type="transmembrane region" description="Helical" evidence="7">
    <location>
        <begin position="110"/>
        <end position="131"/>
    </location>
</feature>
<gene>
    <name evidence="8" type="ORF">VW23_027705</name>
</gene>
<dbReference type="HAMAP" id="MF_00143">
    <property type="entry name" value="UPF0114"/>
    <property type="match status" value="1"/>
</dbReference>
<evidence type="ECO:0000256" key="5">
    <source>
        <dbReference type="ARBA" id="ARBA00022989"/>
    </source>
</evidence>
<evidence type="ECO:0000256" key="2">
    <source>
        <dbReference type="ARBA" id="ARBA00005774"/>
    </source>
</evidence>
<dbReference type="PANTHER" id="PTHR38596:SF1">
    <property type="entry name" value="UPF0114 PROTEIN YQHA"/>
    <property type="match status" value="1"/>
</dbReference>
<dbReference type="EMBL" id="LAJE02000344">
    <property type="protein sequence ID" value="OEO28924.1"/>
    <property type="molecule type" value="Genomic_DNA"/>
</dbReference>
<keyword evidence="6 7" id="KW-0472">Membrane</keyword>
<proteinExistence type="inferred from homology"/>
<feature type="transmembrane region" description="Helical" evidence="7">
    <location>
        <begin position="137"/>
        <end position="157"/>
    </location>
</feature>
<name>A0A1E5XK84_9HYPH</name>
<evidence type="ECO:0000256" key="3">
    <source>
        <dbReference type="ARBA" id="ARBA00022475"/>
    </source>
</evidence>
<dbReference type="NCBIfam" id="TIGR00645">
    <property type="entry name" value="HI0507"/>
    <property type="match status" value="1"/>
</dbReference>
<dbReference type="OrthoDB" id="9783569at2"/>
<evidence type="ECO:0000256" key="4">
    <source>
        <dbReference type="ARBA" id="ARBA00022692"/>
    </source>
</evidence>
<keyword evidence="4 7" id="KW-0812">Transmembrane</keyword>
<dbReference type="Pfam" id="PF03350">
    <property type="entry name" value="UPF0114"/>
    <property type="match status" value="1"/>
</dbReference>
<comment type="similarity">
    <text evidence="2 7">Belongs to the UPF0114 family.</text>
</comment>
<keyword evidence="9" id="KW-1185">Reference proteome</keyword>
<evidence type="ECO:0000256" key="1">
    <source>
        <dbReference type="ARBA" id="ARBA00004651"/>
    </source>
</evidence>
<evidence type="ECO:0000313" key="8">
    <source>
        <dbReference type="EMBL" id="OEO28924.1"/>
    </source>
</evidence>
<evidence type="ECO:0000256" key="6">
    <source>
        <dbReference type="ARBA" id="ARBA00023136"/>
    </source>
</evidence>
<feature type="transmembrane region" description="Helical" evidence="7">
    <location>
        <begin position="12"/>
        <end position="37"/>
    </location>
</feature>
<evidence type="ECO:0000256" key="7">
    <source>
        <dbReference type="HAMAP-Rule" id="MF_00143"/>
    </source>
</evidence>
<organism evidence="8 9">
    <name type="scientific">Devosia insulae DS-56</name>
    <dbReference type="NCBI Taxonomy" id="1116389"/>
    <lineage>
        <taxon>Bacteria</taxon>
        <taxon>Pseudomonadati</taxon>
        <taxon>Pseudomonadota</taxon>
        <taxon>Alphaproteobacteria</taxon>
        <taxon>Hyphomicrobiales</taxon>
        <taxon>Devosiaceae</taxon>
        <taxon>Devosia</taxon>
    </lineage>
</organism>
<keyword evidence="3 7" id="KW-1003">Cell membrane</keyword>
<dbReference type="PANTHER" id="PTHR38596">
    <property type="entry name" value="UPF0114 PROTEIN YQHA"/>
    <property type="match status" value="1"/>
</dbReference>